<reference evidence="1 2" key="1">
    <citation type="submission" date="2020-11" db="EMBL/GenBank/DDBJ databases">
        <title>WGS of Herminiimonas contaminans strain Marseille-Q4544 isolated from planarians Schmidtea mediterranea.</title>
        <authorList>
            <person name="Kangale L."/>
        </authorList>
    </citation>
    <scope>NUCLEOTIDE SEQUENCE [LARGE SCALE GENOMIC DNA]</scope>
    <source>
        <strain evidence="1 2">Marseille-Q4544</strain>
    </source>
</reference>
<dbReference type="RefSeq" id="WP_195875283.1">
    <property type="nucleotide sequence ID" value="NZ_JADOEL010000005.1"/>
</dbReference>
<dbReference type="EMBL" id="JADOEL010000005">
    <property type="protein sequence ID" value="MBF8177691.1"/>
    <property type="molecule type" value="Genomic_DNA"/>
</dbReference>
<protein>
    <recommendedName>
        <fullName evidence="3">Phage protein</fullName>
    </recommendedName>
</protein>
<dbReference type="Proteomes" id="UP000657372">
    <property type="component" value="Unassembled WGS sequence"/>
</dbReference>
<comment type="caution">
    <text evidence="1">The sequence shown here is derived from an EMBL/GenBank/DDBJ whole genome shotgun (WGS) entry which is preliminary data.</text>
</comment>
<evidence type="ECO:0000313" key="1">
    <source>
        <dbReference type="EMBL" id="MBF8177691.1"/>
    </source>
</evidence>
<gene>
    <name evidence="1" type="ORF">IXC47_08365</name>
</gene>
<keyword evidence="2" id="KW-1185">Reference proteome</keyword>
<evidence type="ECO:0008006" key="3">
    <source>
        <dbReference type="Google" id="ProtNLM"/>
    </source>
</evidence>
<sequence length="76" mass="8343">MNKIIERILIASAIVGLLIAYGLVGTSDMQAEQENAAYTAEIMAAAKSEAINRQRAEQWHNLNKQANEMLALGEIK</sequence>
<accession>A0ABS0ES77</accession>
<name>A0ABS0ES77_9BURK</name>
<evidence type="ECO:0000313" key="2">
    <source>
        <dbReference type="Proteomes" id="UP000657372"/>
    </source>
</evidence>
<proteinExistence type="predicted"/>
<organism evidence="1 2">
    <name type="scientific">Herminiimonas contaminans</name>
    <dbReference type="NCBI Taxonomy" id="1111140"/>
    <lineage>
        <taxon>Bacteria</taxon>
        <taxon>Pseudomonadati</taxon>
        <taxon>Pseudomonadota</taxon>
        <taxon>Betaproteobacteria</taxon>
        <taxon>Burkholderiales</taxon>
        <taxon>Oxalobacteraceae</taxon>
        <taxon>Herminiimonas</taxon>
    </lineage>
</organism>